<keyword evidence="2" id="KW-1003">Cell membrane</keyword>
<keyword evidence="11" id="KW-1185">Reference proteome</keyword>
<gene>
    <name evidence="10" type="ORF">ET418_11050</name>
</gene>
<dbReference type="InterPro" id="IPR050250">
    <property type="entry name" value="Macrolide_Exporter_MacB"/>
</dbReference>
<evidence type="ECO:0000256" key="6">
    <source>
        <dbReference type="ARBA" id="ARBA00038076"/>
    </source>
</evidence>
<dbReference type="OrthoDB" id="9802264at2"/>
<dbReference type="PANTHER" id="PTHR30572">
    <property type="entry name" value="MEMBRANE COMPONENT OF TRANSPORTER-RELATED"/>
    <property type="match status" value="1"/>
</dbReference>
<dbReference type="GO" id="GO:0022857">
    <property type="term" value="F:transmembrane transporter activity"/>
    <property type="evidence" value="ECO:0007669"/>
    <property type="project" value="TreeGrafter"/>
</dbReference>
<dbReference type="Pfam" id="PF12704">
    <property type="entry name" value="MacB_PCD"/>
    <property type="match status" value="1"/>
</dbReference>
<comment type="caution">
    <text evidence="10">The sequence shown here is derived from an EMBL/GenBank/DDBJ whole genome shotgun (WGS) entry which is preliminary data.</text>
</comment>
<reference evidence="10 11" key="1">
    <citation type="submission" date="2019-04" db="EMBL/GenBank/DDBJ databases">
        <title>Geobacter ruber sp. nov., ferric-reducing bacteria isolated from paddy soil.</title>
        <authorList>
            <person name="Xu Z."/>
            <person name="Masuda Y."/>
            <person name="Itoh H."/>
            <person name="Senoo K."/>
        </authorList>
    </citation>
    <scope>NUCLEOTIDE SEQUENCE [LARGE SCALE GENOMIC DNA]</scope>
    <source>
        <strain evidence="10 11">Red88</strain>
    </source>
</reference>
<sequence>MDFLQTLKIALRALRTNKMRSFLTMLGIIIGIAAVIAMMAVGAGARHVISQQIASIGSNIILVIPGSTTSGGIRIGSGASQTLTSDDAKAIMAECPSVEAAAPTVRSTGQVVYGNMNWSTAIIGTTPEMFDIREWPVTSGRSLGQQDVDSAAKVCLLGQTVAENLFGSTDPVGKMVRIKKIPFTVVGLLERKGQSPQGTDQDDVIYVPLRTAQRKLVGSQFPNTVGAVMIKARSEALLSRAEDEANDLLKQRHRITGSKEPDFSTRNLSEILAVAEQSSQAMSLLLGAVASISLLVGGIGIMNIMLVSVTERTREIGIRMAIGARKNDILLQFMTEAVLLTMIGGLIGICLGGAGAMVVSRILSWPTLISVESVSIAFIFSGAVGIFFGFYPARKAAGLNPIDALRYE</sequence>
<evidence type="ECO:0000256" key="2">
    <source>
        <dbReference type="ARBA" id="ARBA00022475"/>
    </source>
</evidence>
<dbReference type="PANTHER" id="PTHR30572:SF4">
    <property type="entry name" value="ABC TRANSPORTER PERMEASE YTRF"/>
    <property type="match status" value="1"/>
</dbReference>
<dbReference type="EMBL" id="SRSD01000006">
    <property type="protein sequence ID" value="KAA0891313.1"/>
    <property type="molecule type" value="Genomic_DNA"/>
</dbReference>
<evidence type="ECO:0000313" key="10">
    <source>
        <dbReference type="EMBL" id="KAA0891313.1"/>
    </source>
</evidence>
<feature type="domain" description="MacB-like periplasmic core" evidence="9">
    <location>
        <begin position="21"/>
        <end position="247"/>
    </location>
</feature>
<evidence type="ECO:0000259" key="9">
    <source>
        <dbReference type="Pfam" id="PF12704"/>
    </source>
</evidence>
<evidence type="ECO:0000256" key="3">
    <source>
        <dbReference type="ARBA" id="ARBA00022692"/>
    </source>
</evidence>
<evidence type="ECO:0000259" key="8">
    <source>
        <dbReference type="Pfam" id="PF02687"/>
    </source>
</evidence>
<evidence type="ECO:0000313" key="11">
    <source>
        <dbReference type="Proteomes" id="UP000324298"/>
    </source>
</evidence>
<evidence type="ECO:0000256" key="1">
    <source>
        <dbReference type="ARBA" id="ARBA00004651"/>
    </source>
</evidence>
<comment type="similarity">
    <text evidence="6">Belongs to the ABC-4 integral membrane protein family.</text>
</comment>
<evidence type="ECO:0000256" key="7">
    <source>
        <dbReference type="SAM" id="Phobius"/>
    </source>
</evidence>
<accession>A0A5A9XFB2</accession>
<feature type="transmembrane region" description="Helical" evidence="7">
    <location>
        <begin position="374"/>
        <end position="393"/>
    </location>
</feature>
<dbReference type="Pfam" id="PF02687">
    <property type="entry name" value="FtsX"/>
    <property type="match status" value="1"/>
</dbReference>
<dbReference type="Proteomes" id="UP000324298">
    <property type="component" value="Unassembled WGS sequence"/>
</dbReference>
<feature type="transmembrane region" description="Helical" evidence="7">
    <location>
        <begin position="329"/>
        <end position="354"/>
    </location>
</feature>
<proteinExistence type="inferred from homology"/>
<keyword evidence="3 7" id="KW-0812">Transmembrane</keyword>
<evidence type="ECO:0000256" key="5">
    <source>
        <dbReference type="ARBA" id="ARBA00023136"/>
    </source>
</evidence>
<feature type="transmembrane region" description="Helical" evidence="7">
    <location>
        <begin position="21"/>
        <end position="45"/>
    </location>
</feature>
<evidence type="ECO:0000256" key="4">
    <source>
        <dbReference type="ARBA" id="ARBA00022989"/>
    </source>
</evidence>
<dbReference type="AlphaFoldDB" id="A0A5A9XFB2"/>
<keyword evidence="4 7" id="KW-1133">Transmembrane helix</keyword>
<keyword evidence="5 7" id="KW-0472">Membrane</keyword>
<organism evidence="10 11">
    <name type="scientific">Oryzomonas rubra</name>
    <dbReference type="NCBI Taxonomy" id="2509454"/>
    <lineage>
        <taxon>Bacteria</taxon>
        <taxon>Pseudomonadati</taxon>
        <taxon>Thermodesulfobacteriota</taxon>
        <taxon>Desulfuromonadia</taxon>
        <taxon>Geobacterales</taxon>
        <taxon>Geobacteraceae</taxon>
        <taxon>Oryzomonas</taxon>
    </lineage>
</organism>
<comment type="subcellular location">
    <subcellularLocation>
        <location evidence="1">Cell membrane</location>
        <topology evidence="1">Multi-pass membrane protein</topology>
    </subcellularLocation>
</comment>
<feature type="domain" description="ABC3 transporter permease C-terminal" evidence="8">
    <location>
        <begin position="289"/>
        <end position="401"/>
    </location>
</feature>
<dbReference type="GO" id="GO:0005886">
    <property type="term" value="C:plasma membrane"/>
    <property type="evidence" value="ECO:0007669"/>
    <property type="project" value="UniProtKB-SubCell"/>
</dbReference>
<dbReference type="InterPro" id="IPR025857">
    <property type="entry name" value="MacB_PCD"/>
</dbReference>
<protein>
    <submittedName>
        <fullName evidence="10">FtsX-like permease family protein</fullName>
    </submittedName>
</protein>
<name>A0A5A9XFB2_9BACT</name>
<dbReference type="InterPro" id="IPR003838">
    <property type="entry name" value="ABC3_permease_C"/>
</dbReference>
<feature type="transmembrane region" description="Helical" evidence="7">
    <location>
        <begin position="284"/>
        <end position="309"/>
    </location>
</feature>